<dbReference type="GO" id="GO:0046872">
    <property type="term" value="F:metal ion binding"/>
    <property type="evidence" value="ECO:0007669"/>
    <property type="project" value="UniProtKB-KW"/>
</dbReference>
<dbReference type="SUPFAM" id="SSF81271">
    <property type="entry name" value="TGS-like"/>
    <property type="match status" value="1"/>
</dbReference>
<dbReference type="PANTHER" id="PTHR23305">
    <property type="entry name" value="OBG GTPASE FAMILY"/>
    <property type="match status" value="1"/>
</dbReference>
<evidence type="ECO:0000256" key="4">
    <source>
        <dbReference type="ARBA" id="ARBA00022842"/>
    </source>
</evidence>
<dbReference type="Pfam" id="PF01926">
    <property type="entry name" value="MMR_HSR1"/>
    <property type="match status" value="1"/>
</dbReference>
<evidence type="ECO:0000313" key="8">
    <source>
        <dbReference type="Proteomes" id="UP000228496"/>
    </source>
</evidence>
<dbReference type="InterPro" id="IPR012675">
    <property type="entry name" value="Beta-grasp_dom_sf"/>
</dbReference>
<dbReference type="CDD" id="cd01900">
    <property type="entry name" value="YchF"/>
    <property type="match status" value="1"/>
</dbReference>
<dbReference type="InterPro" id="IPR023192">
    <property type="entry name" value="TGS-like_dom_sf"/>
</dbReference>
<proteinExistence type="predicted"/>
<dbReference type="InterPro" id="IPR031167">
    <property type="entry name" value="G_OBG"/>
</dbReference>
<dbReference type="FunFam" id="1.10.150.300:FF:000001">
    <property type="entry name" value="Ribosome-binding ATPase YchF"/>
    <property type="match status" value="1"/>
</dbReference>
<dbReference type="PANTHER" id="PTHR23305:SF18">
    <property type="entry name" value="OBG-TYPE G DOMAIN-CONTAINING PROTEIN"/>
    <property type="match status" value="1"/>
</dbReference>
<dbReference type="NCBIfam" id="TIGR00092">
    <property type="entry name" value="redox-regulated ATPase YchF"/>
    <property type="match status" value="1"/>
</dbReference>
<sequence length="382" mass="42161">MSHTKLAIGIVGLPNVGKSTLFNALTKKQVDISNYAFTTIDPNVGVVGVPDERLDKLAKMSNSEKITPTAIEFIDIAGLIKGAAEGEGLGNKFLANIREVDAIAHVVRVFPAGGGSAHGGEIQHVHKNIDPVNDIEIINLELIMADLQTIERRLRETKGNDPAKTFEKEVLNKLKENLEKEILAINILFTEKEQEIVRGLHLLTNKKVIYAFNVAEQQLKDNWQPNKELLDVIKNNEFVVVSNTFEQLLSESDPEEKKVYLEELGLKYSGLDQLIKKGYKALGLITFLTTGPKETRAWTAHEGDSIPRASSAIHTDFEEKFIKADVINWQTLLDVAVHSADSGSSSQAGSGQAWSKAKELGKMRTVGKDYIIQEGDVVEIKI</sequence>
<dbReference type="PIRSF" id="PIRSF006641">
    <property type="entry name" value="CHP00092"/>
    <property type="match status" value="1"/>
</dbReference>
<dbReference type="PRINTS" id="PR00326">
    <property type="entry name" value="GTP1OBG"/>
</dbReference>
<dbReference type="EMBL" id="PCXQ01000001">
    <property type="protein sequence ID" value="PJE51580.1"/>
    <property type="molecule type" value="Genomic_DNA"/>
</dbReference>
<protein>
    <submittedName>
        <fullName evidence="7">Redox-regulated ATPase YchF</fullName>
    </submittedName>
</protein>
<evidence type="ECO:0000256" key="3">
    <source>
        <dbReference type="ARBA" id="ARBA00022840"/>
    </source>
</evidence>
<name>A0A2J0Q8J7_9BACT</name>
<organism evidence="7 8">
    <name type="scientific">Candidatus Yanofskybacteria bacterium CG10_big_fil_rev_8_21_14_0_10_36_16</name>
    <dbReference type="NCBI Taxonomy" id="1975096"/>
    <lineage>
        <taxon>Bacteria</taxon>
        <taxon>Candidatus Yanofskyibacteriota</taxon>
    </lineage>
</organism>
<keyword evidence="2" id="KW-0547">Nucleotide-binding</keyword>
<dbReference type="GO" id="GO:0005524">
    <property type="term" value="F:ATP binding"/>
    <property type="evidence" value="ECO:0007669"/>
    <property type="project" value="UniProtKB-KW"/>
</dbReference>
<dbReference type="Proteomes" id="UP000228496">
    <property type="component" value="Unassembled WGS sequence"/>
</dbReference>
<dbReference type="InterPro" id="IPR004396">
    <property type="entry name" value="ATPase_YchF/OLA1"/>
</dbReference>
<dbReference type="Gene3D" id="3.40.50.300">
    <property type="entry name" value="P-loop containing nucleotide triphosphate hydrolases"/>
    <property type="match status" value="1"/>
</dbReference>
<keyword evidence="1" id="KW-0479">Metal-binding</keyword>
<dbReference type="AlphaFoldDB" id="A0A2J0Q8J7"/>
<dbReference type="GO" id="GO:0005525">
    <property type="term" value="F:GTP binding"/>
    <property type="evidence" value="ECO:0007669"/>
    <property type="project" value="InterPro"/>
</dbReference>
<keyword evidence="4" id="KW-0460">Magnesium</keyword>
<dbReference type="SUPFAM" id="SSF52540">
    <property type="entry name" value="P-loop containing nucleoside triphosphate hydrolases"/>
    <property type="match status" value="1"/>
</dbReference>
<gene>
    <name evidence="7" type="ORF">COV29_00265</name>
</gene>
<dbReference type="InterPro" id="IPR012676">
    <property type="entry name" value="TGS-like"/>
</dbReference>
<accession>A0A2J0Q8J7</accession>
<keyword evidence="5" id="KW-0175">Coiled coil</keyword>
<dbReference type="Gene3D" id="1.10.150.300">
    <property type="entry name" value="TGS-like domain"/>
    <property type="match status" value="1"/>
</dbReference>
<evidence type="ECO:0000313" key="7">
    <source>
        <dbReference type="EMBL" id="PJE51580.1"/>
    </source>
</evidence>
<feature type="domain" description="OBG-type G" evidence="6">
    <location>
        <begin position="6"/>
        <end position="283"/>
    </location>
</feature>
<evidence type="ECO:0000256" key="5">
    <source>
        <dbReference type="SAM" id="Coils"/>
    </source>
</evidence>
<dbReference type="InterPro" id="IPR013029">
    <property type="entry name" value="YchF_C"/>
</dbReference>
<feature type="coiled-coil region" evidence="5">
    <location>
        <begin position="140"/>
        <end position="195"/>
    </location>
</feature>
<dbReference type="Gene3D" id="3.10.20.30">
    <property type="match status" value="1"/>
</dbReference>
<dbReference type="Pfam" id="PF06071">
    <property type="entry name" value="YchF-GTPase_C"/>
    <property type="match status" value="1"/>
</dbReference>
<evidence type="ECO:0000259" key="6">
    <source>
        <dbReference type="PROSITE" id="PS51710"/>
    </source>
</evidence>
<dbReference type="InterPro" id="IPR027417">
    <property type="entry name" value="P-loop_NTPase"/>
</dbReference>
<dbReference type="GO" id="GO:0005737">
    <property type="term" value="C:cytoplasm"/>
    <property type="evidence" value="ECO:0007669"/>
    <property type="project" value="TreeGrafter"/>
</dbReference>
<reference evidence="7 8" key="1">
    <citation type="submission" date="2017-09" db="EMBL/GenBank/DDBJ databases">
        <title>Depth-based differentiation of microbial function through sediment-hosted aquifers and enrichment of novel symbionts in the deep terrestrial subsurface.</title>
        <authorList>
            <person name="Probst A.J."/>
            <person name="Ladd B."/>
            <person name="Jarett J.K."/>
            <person name="Geller-Mcgrath D.E."/>
            <person name="Sieber C.M."/>
            <person name="Emerson J.B."/>
            <person name="Anantharaman K."/>
            <person name="Thomas B.C."/>
            <person name="Malmstrom R."/>
            <person name="Stieglmeier M."/>
            <person name="Klingl A."/>
            <person name="Woyke T."/>
            <person name="Ryan C.M."/>
            <person name="Banfield J.F."/>
        </authorList>
    </citation>
    <scope>NUCLEOTIDE SEQUENCE [LARGE SCALE GENOMIC DNA]</scope>
    <source>
        <strain evidence="7">CG10_big_fil_rev_8_21_14_0_10_36_16</strain>
    </source>
</reference>
<evidence type="ECO:0000256" key="1">
    <source>
        <dbReference type="ARBA" id="ARBA00022723"/>
    </source>
</evidence>
<dbReference type="PROSITE" id="PS51710">
    <property type="entry name" value="G_OBG"/>
    <property type="match status" value="1"/>
</dbReference>
<comment type="caution">
    <text evidence="7">The sequence shown here is derived from an EMBL/GenBank/DDBJ whole genome shotgun (WGS) entry which is preliminary data.</text>
</comment>
<evidence type="ECO:0000256" key="2">
    <source>
        <dbReference type="ARBA" id="ARBA00022741"/>
    </source>
</evidence>
<dbReference type="InterPro" id="IPR006073">
    <property type="entry name" value="GTP-bd"/>
</dbReference>
<dbReference type="GO" id="GO:0016887">
    <property type="term" value="F:ATP hydrolysis activity"/>
    <property type="evidence" value="ECO:0007669"/>
    <property type="project" value="InterPro"/>
</dbReference>
<dbReference type="InterPro" id="IPR041706">
    <property type="entry name" value="YchF_N"/>
</dbReference>
<keyword evidence="3" id="KW-0067">ATP-binding</keyword>